<protein>
    <submittedName>
        <fullName evidence="1">Uncharacterized protein</fullName>
    </submittedName>
</protein>
<accession>A0ACC2BLR8</accession>
<name>A0ACC2BLR8_DIPCM</name>
<dbReference type="Proteomes" id="UP001162992">
    <property type="component" value="Chromosome 14"/>
</dbReference>
<comment type="caution">
    <text evidence="1">The sequence shown here is derived from an EMBL/GenBank/DDBJ whole genome shotgun (WGS) entry which is preliminary data.</text>
</comment>
<evidence type="ECO:0000313" key="2">
    <source>
        <dbReference type="Proteomes" id="UP001162992"/>
    </source>
</evidence>
<keyword evidence="2" id="KW-1185">Reference proteome</keyword>
<proteinExistence type="predicted"/>
<sequence length="203" mass="22574">MFCFQPVRLRMLGCSASLSFRLHPFHSKAGSCLGSLRKSSAFPSLCTTKNGVSWQALNSQPSSHRCFFTVLCMAAEDNRETEAKAPAQAEAEVDIEALEARLGLGRRARKQQRRVEGMEAGSGDKSEAISRPQKSWEAMTLPEKAWELYVGEKGMLFWLNKLAYTSIFVVVGGWILFRFIGPALGLYQLDSPLLPPDQAFVRP</sequence>
<dbReference type="EMBL" id="CM055105">
    <property type="protein sequence ID" value="KAJ7530713.1"/>
    <property type="molecule type" value="Genomic_DNA"/>
</dbReference>
<reference evidence="2" key="1">
    <citation type="journal article" date="2024" name="Proc. Natl. Acad. Sci. U.S.A.">
        <title>Extraordinary preservation of gene collinearity over three hundred million years revealed in homosporous lycophytes.</title>
        <authorList>
            <person name="Li C."/>
            <person name="Wickell D."/>
            <person name="Kuo L.Y."/>
            <person name="Chen X."/>
            <person name="Nie B."/>
            <person name="Liao X."/>
            <person name="Peng D."/>
            <person name="Ji J."/>
            <person name="Jenkins J."/>
            <person name="Williams M."/>
            <person name="Shu S."/>
            <person name="Plott C."/>
            <person name="Barry K."/>
            <person name="Rajasekar S."/>
            <person name="Grimwood J."/>
            <person name="Han X."/>
            <person name="Sun S."/>
            <person name="Hou Z."/>
            <person name="He W."/>
            <person name="Dai G."/>
            <person name="Sun C."/>
            <person name="Schmutz J."/>
            <person name="Leebens-Mack J.H."/>
            <person name="Li F.W."/>
            <person name="Wang L."/>
        </authorList>
    </citation>
    <scope>NUCLEOTIDE SEQUENCE [LARGE SCALE GENOMIC DNA]</scope>
    <source>
        <strain evidence="2">cv. PW_Plant_1</strain>
    </source>
</reference>
<evidence type="ECO:0000313" key="1">
    <source>
        <dbReference type="EMBL" id="KAJ7530713.1"/>
    </source>
</evidence>
<gene>
    <name evidence="1" type="ORF">O6H91_14G016100</name>
</gene>
<organism evidence="1 2">
    <name type="scientific">Diphasiastrum complanatum</name>
    <name type="common">Issler's clubmoss</name>
    <name type="synonym">Lycopodium complanatum</name>
    <dbReference type="NCBI Taxonomy" id="34168"/>
    <lineage>
        <taxon>Eukaryota</taxon>
        <taxon>Viridiplantae</taxon>
        <taxon>Streptophyta</taxon>
        <taxon>Embryophyta</taxon>
        <taxon>Tracheophyta</taxon>
        <taxon>Lycopodiopsida</taxon>
        <taxon>Lycopodiales</taxon>
        <taxon>Lycopodiaceae</taxon>
        <taxon>Lycopodioideae</taxon>
        <taxon>Diphasiastrum</taxon>
    </lineage>
</organism>